<dbReference type="Pfam" id="PF00679">
    <property type="entry name" value="EFG_C"/>
    <property type="match status" value="1"/>
</dbReference>
<dbReference type="InterPro" id="IPR003439">
    <property type="entry name" value="ABC_transporter-like_ATP-bd"/>
</dbReference>
<keyword evidence="5 13" id="KW-0547">Nucleotide-binding</keyword>
<dbReference type="GO" id="GO:0005759">
    <property type="term" value="C:mitochondrial matrix"/>
    <property type="evidence" value="ECO:0007669"/>
    <property type="project" value="UniProtKB-UniRule"/>
</dbReference>
<feature type="transmembrane region" description="Helical" evidence="14">
    <location>
        <begin position="445"/>
        <end position="466"/>
    </location>
</feature>
<dbReference type="FunFam" id="3.40.50.300:FF:000078">
    <property type="entry name" value="Elongation factor 4"/>
    <property type="match status" value="1"/>
</dbReference>
<dbReference type="FunFam" id="3.40.50.300:FF:001480">
    <property type="entry name" value="ABC transporter"/>
    <property type="match status" value="1"/>
</dbReference>
<protein>
    <recommendedName>
        <fullName evidence="13">Translation factor GUF1 homolog, mitochondrial</fullName>
        <ecNumber evidence="13">3.6.5.n1</ecNumber>
    </recommendedName>
    <alternativeName>
        <fullName evidence="13">Elongation factor 4 homolog</fullName>
        <shortName evidence="13">EF-4</shortName>
    </alternativeName>
    <alternativeName>
        <fullName evidence="13">GTPase GUF1 homolog</fullName>
    </alternativeName>
    <alternativeName>
        <fullName evidence="13">Ribosomal back-translocase</fullName>
    </alternativeName>
</protein>
<dbReference type="Gene3D" id="3.30.70.240">
    <property type="match status" value="1"/>
</dbReference>
<comment type="similarity">
    <text evidence="2">Belongs to the TRAFAC class translation factor GTPase superfamily. Classic translation factor GTPase family. LepA subfamily.</text>
</comment>
<evidence type="ECO:0000259" key="16">
    <source>
        <dbReference type="PROSITE" id="PS51722"/>
    </source>
</evidence>
<dbReference type="FunFam" id="2.40.30.10:FF:000015">
    <property type="entry name" value="Translation factor GUF1, mitochondrial"/>
    <property type="match status" value="1"/>
</dbReference>
<keyword evidence="8" id="KW-0067">ATP-binding</keyword>
<dbReference type="SUPFAM" id="SSF52540">
    <property type="entry name" value="P-loop containing nucleoside triphosphate hydrolases"/>
    <property type="match status" value="2"/>
</dbReference>
<proteinExistence type="inferred from homology"/>
<name>A0AAF3FQK7_9BILA</name>
<dbReference type="GO" id="GO:0140359">
    <property type="term" value="F:ABC-type transporter activity"/>
    <property type="evidence" value="ECO:0007669"/>
    <property type="project" value="InterPro"/>
</dbReference>
<dbReference type="Gene3D" id="3.30.70.870">
    <property type="entry name" value="Elongation Factor G (Translational Gtpase), domain 3"/>
    <property type="match status" value="1"/>
</dbReference>
<feature type="binding site" evidence="13">
    <location>
        <begin position="706"/>
        <end position="713"/>
    </location>
    <ligand>
        <name>GTP</name>
        <dbReference type="ChEBI" id="CHEBI:37565"/>
    </ligand>
</feature>
<dbReference type="InterPro" id="IPR005225">
    <property type="entry name" value="Small_GTP-bd"/>
</dbReference>
<dbReference type="Pfam" id="PF19055">
    <property type="entry name" value="ABC2_membrane_7"/>
    <property type="match status" value="1"/>
</dbReference>
<keyword evidence="6 13" id="KW-0999">Mitochondrion inner membrane</keyword>
<evidence type="ECO:0000313" key="17">
    <source>
        <dbReference type="Proteomes" id="UP000887575"/>
    </source>
</evidence>
<dbReference type="WBParaSite" id="MBELARI_LOCUS9275">
    <property type="protein sequence ID" value="MBELARI_LOCUS9275"/>
    <property type="gene ID" value="MBELARI_LOCUS9275"/>
</dbReference>
<dbReference type="CDD" id="cd16260">
    <property type="entry name" value="EF4_III"/>
    <property type="match status" value="1"/>
</dbReference>
<dbReference type="SUPFAM" id="SSF50447">
    <property type="entry name" value="Translation proteins"/>
    <property type="match status" value="1"/>
</dbReference>
<evidence type="ECO:0000256" key="10">
    <source>
        <dbReference type="ARBA" id="ARBA00023128"/>
    </source>
</evidence>
<evidence type="ECO:0000256" key="6">
    <source>
        <dbReference type="ARBA" id="ARBA00022792"/>
    </source>
</evidence>
<dbReference type="InterPro" id="IPR000795">
    <property type="entry name" value="T_Tr_GTP-bd_dom"/>
</dbReference>
<evidence type="ECO:0000256" key="1">
    <source>
        <dbReference type="ARBA" id="ARBA00004141"/>
    </source>
</evidence>
<dbReference type="NCBIfam" id="TIGR00231">
    <property type="entry name" value="small_GTP"/>
    <property type="match status" value="1"/>
</dbReference>
<evidence type="ECO:0000256" key="14">
    <source>
        <dbReference type="SAM" id="Phobius"/>
    </source>
</evidence>
<comment type="similarity">
    <text evidence="13">Belongs to the GTP-binding elongation factor family. LepA subfamily.</text>
</comment>
<dbReference type="InterPro" id="IPR009000">
    <property type="entry name" value="Transl_B-barrel_sf"/>
</dbReference>
<evidence type="ECO:0000256" key="5">
    <source>
        <dbReference type="ARBA" id="ARBA00022741"/>
    </source>
</evidence>
<dbReference type="InterPro" id="IPR035647">
    <property type="entry name" value="EFG_III/V"/>
</dbReference>
<dbReference type="PROSITE" id="PS00301">
    <property type="entry name" value="G_TR_1"/>
    <property type="match status" value="1"/>
</dbReference>
<dbReference type="FunFam" id="3.30.70.870:FF:000004">
    <property type="entry name" value="Translation factor GUF1, mitochondrial"/>
    <property type="match status" value="1"/>
</dbReference>
<dbReference type="GO" id="GO:0016887">
    <property type="term" value="F:ATP hydrolysis activity"/>
    <property type="evidence" value="ECO:0007669"/>
    <property type="project" value="InterPro"/>
</dbReference>
<keyword evidence="11 13" id="KW-0342">GTP-binding</keyword>
<dbReference type="PROSITE" id="PS00211">
    <property type="entry name" value="ABC_TRANSPORTER_1"/>
    <property type="match status" value="1"/>
</dbReference>
<dbReference type="Gene3D" id="2.40.30.10">
    <property type="entry name" value="Translation factors"/>
    <property type="match status" value="1"/>
</dbReference>
<dbReference type="PROSITE" id="PS50893">
    <property type="entry name" value="ABC_TRANSPORTER_2"/>
    <property type="match status" value="1"/>
</dbReference>
<dbReference type="NCBIfam" id="TIGR01393">
    <property type="entry name" value="lepA"/>
    <property type="match status" value="1"/>
</dbReference>
<keyword evidence="10 13" id="KW-0496">Mitochondrion</keyword>
<dbReference type="InterPro" id="IPR027417">
    <property type="entry name" value="P-loop_NTPase"/>
</dbReference>
<keyword evidence="3" id="KW-0813">Transport</keyword>
<evidence type="ECO:0000256" key="2">
    <source>
        <dbReference type="ARBA" id="ARBA00005454"/>
    </source>
</evidence>
<feature type="binding site" evidence="13">
    <location>
        <begin position="767"/>
        <end position="771"/>
    </location>
    <ligand>
        <name>GTP</name>
        <dbReference type="ChEBI" id="CHEBI:37565"/>
    </ligand>
</feature>
<keyword evidence="7 13" id="KW-0378">Hydrolase</keyword>
<dbReference type="InterPro" id="IPR013842">
    <property type="entry name" value="LepA_CTD"/>
</dbReference>
<dbReference type="Gene3D" id="3.30.70.2570">
    <property type="entry name" value="Elongation factor 4, C-terminal domain"/>
    <property type="match status" value="1"/>
</dbReference>
<dbReference type="InterPro" id="IPR003593">
    <property type="entry name" value="AAA+_ATPase"/>
</dbReference>
<keyword evidence="12 13" id="KW-0472">Membrane</keyword>
<evidence type="ECO:0000256" key="13">
    <source>
        <dbReference type="HAMAP-Rule" id="MF_03137"/>
    </source>
</evidence>
<feature type="domain" description="ABC transporter" evidence="15">
    <location>
        <begin position="36"/>
        <end position="276"/>
    </location>
</feature>
<dbReference type="InterPro" id="IPR017871">
    <property type="entry name" value="ABC_transporter-like_CS"/>
</dbReference>
<dbReference type="InterPro" id="IPR031157">
    <property type="entry name" value="G_TR_CS"/>
</dbReference>
<dbReference type="GO" id="GO:0006412">
    <property type="term" value="P:translation"/>
    <property type="evidence" value="ECO:0007669"/>
    <property type="project" value="UniProtKB-KW"/>
</dbReference>
<evidence type="ECO:0000259" key="15">
    <source>
        <dbReference type="PROSITE" id="PS50893"/>
    </source>
</evidence>
<dbReference type="Pfam" id="PF01061">
    <property type="entry name" value="ABC2_membrane"/>
    <property type="match status" value="1"/>
</dbReference>
<dbReference type="InterPro" id="IPR000640">
    <property type="entry name" value="EFG_V-like"/>
</dbReference>
<dbReference type="InterPro" id="IPR038363">
    <property type="entry name" value="LepA_C_sf"/>
</dbReference>
<dbReference type="PROSITE" id="PS51722">
    <property type="entry name" value="G_TR_2"/>
    <property type="match status" value="1"/>
</dbReference>
<dbReference type="FunFam" id="3.30.70.240:FF:000007">
    <property type="entry name" value="Translation factor GUF1, mitochondrial"/>
    <property type="match status" value="1"/>
</dbReference>
<feature type="transmembrane region" description="Helical" evidence="14">
    <location>
        <begin position="583"/>
        <end position="607"/>
    </location>
</feature>
<feature type="domain" description="Tr-type G" evidence="16">
    <location>
        <begin position="697"/>
        <end position="874"/>
    </location>
</feature>
<evidence type="ECO:0000256" key="7">
    <source>
        <dbReference type="ARBA" id="ARBA00022801"/>
    </source>
</evidence>
<comment type="function">
    <text evidence="13">Promotes mitochondrial protein synthesis. May act as a fidelity factor of the translation reaction, by catalyzing a one-codon backward translocation of tRNAs on improperly translocated ribosomes. Binds to mitochondrial ribosomes in a GTP-dependent manner.</text>
</comment>
<sequence>MASEECQSLLLSEYTEYGGLSSVAESALEQVEPSVLSWEELRVKVKKSGRELLQGVSGVTQPGQLMALMGASGAGKTTLLNTLLSRNLKGLEVTGRVLVNGNQIGRGITAVSGYAQQEELFVGTLTVREYLNIQARLRVNGSKEKRTKRVMAVLKQLGLLKCQHTRIGVIGVKKGISGGEARRLTFACEMLSNPAILFCDEPTTGLDSFMAESVVAVLSRLAHSGRTVICTIHQPASQLYEMFDSVMFLACGRTAFLGTPAEAIRFFERAGYPCPHSYNPADLIIHTLAIVPGNEIECNHRVEEITQLFDSSEFGEKLQRDVAAVELRAAPAGRQRADRFAQFSALTERAFLDNWRNPSLARAKIIQKSVMGLFVGLLYLRTEIGAPAGIDNINGALFYLVCELTYSTLFGILTFLPGDYPLVVREYHDGLYSVSSYFVSRSLSYVPLFTIDGLVMMIVAYFMIGLNVTLQQFFTCLLISVLIEQSASAFGVMLSTVSPSYPVAVSLAGPLLTLLSLTGGLYANVGQMPAYISWIQYLSWFRYGFEALTINQWSEVSAIPGWSNDTSKRDATLEKLSFSASMLWPDVSIMAAFILVFYIIGYIGLMIRRSSSDYQSSSGYQMNMPRPRRDPRIRINQLMRRPPPSLRCQLLWKCQQRLFASITGPGPSTPSTTSIASNLRARGDPTLVLDVGAYTPDRIRNFGIVAHVDHGKSTLADRLLELSGLVKPGERESQMLDRLQVERDRGITVKAQTVALPYKGYLLNLIDTPGHADFSAEVSRSLMVCDGILLLIAANQGVQAQTIANFWLAFDRSVQIIPVINKIDLKGVNVEKVENQLKSLFDFNPDEIQRISAKTGLNVAPILDEIIAKCPPPEADPKKPLKAIIFDSLFEHYRGAVAFVLVREGSIRRGQRIRTYHGEKEYDVVEVGIMRPDMTPVSALNAGQVGYVICNMKTTKEATVGEILHAVTTDKSLIQPFVGFKPHKPTVYAGLFPVDTSDYEDLKQAVERLSLNDPSVEIIPDSSPALGLGWRVGFLGVLHMEVFSTRLEQEYDAQVILTQPSVEYRAHIKDNETIRKKRYNGKGEIRIFNASSFPSDESDIEKFLEPMVKVRLVVPAEMMGLVNGLCSEARGERGEITSIDEERMLIIWRLPLAEVVVDFFERLKKMTSGYASFDYEPDGWKESRLIRLNIMINGKEVPEFSQIVPGVMAMARAKLLVSRLKREIPRQQFEVQIKATAGTSTKALSQTIIPPWKKDFLQLLKGNIGKGGMERLNKKLSHQKKGKAKMKMLGNVQIPKEAFYNVLKN</sequence>
<dbReference type="SUPFAM" id="SSF54980">
    <property type="entry name" value="EF-G C-terminal domain-like"/>
    <property type="match status" value="2"/>
</dbReference>
<reference evidence="18" key="1">
    <citation type="submission" date="2024-02" db="UniProtKB">
        <authorList>
            <consortium name="WormBaseParasite"/>
        </authorList>
    </citation>
    <scope>IDENTIFICATION</scope>
</reference>
<evidence type="ECO:0000313" key="18">
    <source>
        <dbReference type="WBParaSite" id="MBELARI_LOCUS9275"/>
    </source>
</evidence>
<dbReference type="InterPro" id="IPR006297">
    <property type="entry name" value="EF-4"/>
</dbReference>
<dbReference type="EC" id="3.6.5.n1" evidence="13"/>
<dbReference type="GO" id="GO:0045727">
    <property type="term" value="P:positive regulation of translation"/>
    <property type="evidence" value="ECO:0007669"/>
    <property type="project" value="UniProtKB-UniRule"/>
</dbReference>
<evidence type="ECO:0000256" key="9">
    <source>
        <dbReference type="ARBA" id="ARBA00022989"/>
    </source>
</evidence>
<evidence type="ECO:0000256" key="12">
    <source>
        <dbReference type="ARBA" id="ARBA00023136"/>
    </source>
</evidence>
<dbReference type="SMART" id="SM00838">
    <property type="entry name" value="EFG_C"/>
    <property type="match status" value="1"/>
</dbReference>
<dbReference type="HAMAP" id="MF_00071">
    <property type="entry name" value="LepA"/>
    <property type="match status" value="1"/>
</dbReference>
<dbReference type="Pfam" id="PF00005">
    <property type="entry name" value="ABC_tran"/>
    <property type="match status" value="1"/>
</dbReference>
<dbReference type="PANTHER" id="PTHR43512">
    <property type="entry name" value="TRANSLATION FACTOR GUF1-RELATED"/>
    <property type="match status" value="1"/>
</dbReference>
<dbReference type="InterPro" id="IPR035654">
    <property type="entry name" value="LepA_IV"/>
</dbReference>
<evidence type="ECO:0000256" key="3">
    <source>
        <dbReference type="ARBA" id="ARBA00022448"/>
    </source>
</evidence>
<dbReference type="GO" id="GO:0097177">
    <property type="term" value="F:mitochondrial ribosome binding"/>
    <property type="evidence" value="ECO:0007669"/>
    <property type="project" value="TreeGrafter"/>
</dbReference>
<keyword evidence="17" id="KW-1185">Reference proteome</keyword>
<dbReference type="InterPro" id="IPR043926">
    <property type="entry name" value="ABCG_dom"/>
</dbReference>
<organism evidence="17 18">
    <name type="scientific">Mesorhabditis belari</name>
    <dbReference type="NCBI Taxonomy" id="2138241"/>
    <lineage>
        <taxon>Eukaryota</taxon>
        <taxon>Metazoa</taxon>
        <taxon>Ecdysozoa</taxon>
        <taxon>Nematoda</taxon>
        <taxon>Chromadorea</taxon>
        <taxon>Rhabditida</taxon>
        <taxon>Rhabditina</taxon>
        <taxon>Rhabditomorpha</taxon>
        <taxon>Rhabditoidea</taxon>
        <taxon>Rhabditidae</taxon>
        <taxon>Mesorhabditinae</taxon>
        <taxon>Mesorhabditis</taxon>
    </lineage>
</organism>
<keyword evidence="9 14" id="KW-1133">Transmembrane helix</keyword>
<evidence type="ECO:0000256" key="8">
    <source>
        <dbReference type="ARBA" id="ARBA00022840"/>
    </source>
</evidence>
<evidence type="ECO:0000256" key="4">
    <source>
        <dbReference type="ARBA" id="ARBA00022692"/>
    </source>
</evidence>
<dbReference type="CDD" id="cd03709">
    <property type="entry name" value="lepA_C"/>
    <property type="match status" value="1"/>
</dbReference>
<comment type="subcellular location">
    <subcellularLocation>
        <location evidence="1">Membrane</location>
        <topology evidence="1">Multi-pass membrane protein</topology>
    </subcellularLocation>
    <subcellularLocation>
        <location evidence="13">Mitochondrion inner membrane</location>
        <topology evidence="13">Peripheral membrane protein</topology>
        <orientation evidence="13">Matrix side</orientation>
    </subcellularLocation>
</comment>
<dbReference type="Pfam" id="PF03144">
    <property type="entry name" value="GTP_EFTU_D2"/>
    <property type="match status" value="1"/>
</dbReference>
<dbReference type="Proteomes" id="UP000887575">
    <property type="component" value="Unassembled WGS sequence"/>
</dbReference>
<dbReference type="CDD" id="cd03213">
    <property type="entry name" value="ABCG_EPDR"/>
    <property type="match status" value="1"/>
</dbReference>
<dbReference type="InterPro" id="IPR013525">
    <property type="entry name" value="ABC2_TM"/>
</dbReference>
<dbReference type="SMART" id="SM00382">
    <property type="entry name" value="AAA"/>
    <property type="match status" value="1"/>
</dbReference>
<evidence type="ECO:0000256" key="11">
    <source>
        <dbReference type="ARBA" id="ARBA00023134"/>
    </source>
</evidence>
<dbReference type="GO" id="GO:0005743">
    <property type="term" value="C:mitochondrial inner membrane"/>
    <property type="evidence" value="ECO:0007669"/>
    <property type="project" value="UniProtKB-SubCell"/>
</dbReference>
<dbReference type="PRINTS" id="PR00315">
    <property type="entry name" value="ELONGATNFCT"/>
</dbReference>
<dbReference type="Gene3D" id="3.40.50.300">
    <property type="entry name" value="P-loop containing nucleotide triphosphate hydrolases"/>
    <property type="match status" value="2"/>
</dbReference>
<dbReference type="Pfam" id="PF00009">
    <property type="entry name" value="GTP_EFTU"/>
    <property type="match status" value="1"/>
</dbReference>
<comment type="catalytic activity">
    <reaction evidence="13">
        <text>GTP + H2O = GDP + phosphate + H(+)</text>
        <dbReference type="Rhea" id="RHEA:19669"/>
        <dbReference type="ChEBI" id="CHEBI:15377"/>
        <dbReference type="ChEBI" id="CHEBI:15378"/>
        <dbReference type="ChEBI" id="CHEBI:37565"/>
        <dbReference type="ChEBI" id="CHEBI:43474"/>
        <dbReference type="ChEBI" id="CHEBI:58189"/>
        <dbReference type="EC" id="3.6.5.n1"/>
    </reaction>
</comment>
<dbReference type="InterPro" id="IPR004161">
    <property type="entry name" value="EFTu-like_2"/>
</dbReference>
<dbReference type="GO" id="GO:0005524">
    <property type="term" value="F:ATP binding"/>
    <property type="evidence" value="ECO:0007669"/>
    <property type="project" value="UniProtKB-KW"/>
</dbReference>
<dbReference type="GO" id="GO:0003924">
    <property type="term" value="F:GTPase activity"/>
    <property type="evidence" value="ECO:0007669"/>
    <property type="project" value="UniProtKB-UniRule"/>
</dbReference>
<feature type="binding site" evidence="13">
    <location>
        <begin position="821"/>
        <end position="824"/>
    </location>
    <ligand>
        <name>GTP</name>
        <dbReference type="ChEBI" id="CHEBI:37565"/>
    </ligand>
</feature>
<dbReference type="Pfam" id="PF06421">
    <property type="entry name" value="LepA_C"/>
    <property type="match status" value="1"/>
</dbReference>
<dbReference type="CDD" id="cd03699">
    <property type="entry name" value="EF4_II"/>
    <property type="match status" value="1"/>
</dbReference>
<keyword evidence="4 14" id="KW-0812">Transmembrane</keyword>
<dbReference type="GO" id="GO:0005525">
    <property type="term" value="F:GTP binding"/>
    <property type="evidence" value="ECO:0007669"/>
    <property type="project" value="UniProtKB-UniRule"/>
</dbReference>
<feature type="transmembrane region" description="Helical" evidence="14">
    <location>
        <begin position="473"/>
        <end position="495"/>
    </location>
</feature>
<keyword evidence="13" id="KW-0648">Protein biosynthesis</keyword>
<feature type="transmembrane region" description="Helical" evidence="14">
    <location>
        <begin position="501"/>
        <end position="523"/>
    </location>
</feature>
<dbReference type="PANTHER" id="PTHR43512:SF7">
    <property type="entry name" value="TRANSLATION FACTOR GUF1, MITOCHONDRIAL"/>
    <property type="match status" value="1"/>
</dbReference>
<accession>A0AAF3FQK7</accession>